<evidence type="ECO:0000313" key="4">
    <source>
        <dbReference type="Proteomes" id="UP000050509"/>
    </source>
</evidence>
<protein>
    <submittedName>
        <fullName evidence="3">Uncharacterized protein</fullName>
    </submittedName>
</protein>
<keyword evidence="1" id="KW-0175">Coiled coil</keyword>
<keyword evidence="4" id="KW-1185">Reference proteome</keyword>
<reference evidence="3 4" key="1">
    <citation type="submission" date="2015-09" db="EMBL/GenBank/DDBJ databases">
        <title>Draft genome sequence of Kouleothrix aurantiaca JCM 19913.</title>
        <authorList>
            <person name="Hemp J."/>
        </authorList>
    </citation>
    <scope>NUCLEOTIDE SEQUENCE [LARGE SCALE GENOMIC DNA]</scope>
    <source>
        <strain evidence="3 4">COM-B</strain>
    </source>
</reference>
<accession>A0A0P9DLD4</accession>
<organism evidence="3 4">
    <name type="scientific">Kouleothrix aurantiaca</name>
    <dbReference type="NCBI Taxonomy" id="186479"/>
    <lineage>
        <taxon>Bacteria</taxon>
        <taxon>Bacillati</taxon>
        <taxon>Chloroflexota</taxon>
        <taxon>Chloroflexia</taxon>
        <taxon>Chloroflexales</taxon>
        <taxon>Roseiflexineae</taxon>
        <taxon>Roseiflexaceae</taxon>
        <taxon>Kouleothrix</taxon>
    </lineage>
</organism>
<dbReference type="EMBL" id="LJCR01001214">
    <property type="protein sequence ID" value="KPV50791.1"/>
    <property type="molecule type" value="Genomic_DNA"/>
</dbReference>
<comment type="caution">
    <text evidence="3">The sequence shown here is derived from an EMBL/GenBank/DDBJ whole genome shotgun (WGS) entry which is preliminary data.</text>
</comment>
<evidence type="ECO:0000313" key="3">
    <source>
        <dbReference type="EMBL" id="KPV50791.1"/>
    </source>
</evidence>
<evidence type="ECO:0000256" key="2">
    <source>
        <dbReference type="SAM" id="MobiDB-lite"/>
    </source>
</evidence>
<gene>
    <name evidence="3" type="ORF">SE17_24885</name>
</gene>
<feature type="compositionally biased region" description="Pro residues" evidence="2">
    <location>
        <begin position="74"/>
        <end position="92"/>
    </location>
</feature>
<evidence type="ECO:0000256" key="1">
    <source>
        <dbReference type="SAM" id="Coils"/>
    </source>
</evidence>
<sequence>MRRSTSENAMSDDAIRALQAELAAYQRRLAVLHTQIAQFGSAHAPADKILERDEARAEIARLTAELRARGVPVEGPPGAEPAAAAPPAPAPAPQISQAEIASIINLPGANFAGAQGISITGVQVGARTPPAPPPPDKPEE</sequence>
<dbReference type="Proteomes" id="UP000050509">
    <property type="component" value="Unassembled WGS sequence"/>
</dbReference>
<dbReference type="AlphaFoldDB" id="A0A0P9DLD4"/>
<name>A0A0P9DLD4_9CHLR</name>
<feature type="coiled-coil region" evidence="1">
    <location>
        <begin position="8"/>
        <end position="35"/>
    </location>
</feature>
<feature type="region of interest" description="Disordered" evidence="2">
    <location>
        <begin position="71"/>
        <end position="93"/>
    </location>
</feature>
<proteinExistence type="predicted"/>